<evidence type="ECO:0000256" key="4">
    <source>
        <dbReference type="ARBA" id="ARBA00022691"/>
    </source>
</evidence>
<proteinExistence type="inferred from homology"/>
<dbReference type="Gene3D" id="3.30.70.1170">
    <property type="entry name" value="Sun protein, domain 3"/>
    <property type="match status" value="1"/>
</dbReference>
<evidence type="ECO:0000256" key="3">
    <source>
        <dbReference type="ARBA" id="ARBA00022679"/>
    </source>
</evidence>
<dbReference type="InterPro" id="IPR031340">
    <property type="entry name" value="RsmF_methylt_CI"/>
</dbReference>
<dbReference type="Proteomes" id="UP000824056">
    <property type="component" value="Unassembled WGS sequence"/>
</dbReference>
<protein>
    <submittedName>
        <fullName evidence="8">RsmB/NOP family class I SAM-dependent RNA methyltransferase</fullName>
    </submittedName>
</protein>
<accession>A0A9D2JTB3</accession>
<dbReference type="Pfam" id="PF17126">
    <property type="entry name" value="RsmF_methylt_CI"/>
    <property type="match status" value="1"/>
</dbReference>
<feature type="binding site" evidence="6">
    <location>
        <position position="186"/>
    </location>
    <ligand>
        <name>S-adenosyl-L-methionine</name>
        <dbReference type="ChEBI" id="CHEBI:59789"/>
    </ligand>
</feature>
<dbReference type="InterPro" id="IPR049560">
    <property type="entry name" value="MeTrfase_RsmB-F_NOP2_cat"/>
</dbReference>
<evidence type="ECO:0000313" key="9">
    <source>
        <dbReference type="Proteomes" id="UP000824056"/>
    </source>
</evidence>
<feature type="binding site" evidence="6">
    <location>
        <position position="141"/>
    </location>
    <ligand>
        <name>S-adenosyl-L-methionine</name>
        <dbReference type="ChEBI" id="CHEBI:59789"/>
    </ligand>
</feature>
<evidence type="ECO:0000256" key="2">
    <source>
        <dbReference type="ARBA" id="ARBA00022603"/>
    </source>
</evidence>
<feature type="active site" description="Nucleophile" evidence="6">
    <location>
        <position position="239"/>
    </location>
</feature>
<dbReference type="GO" id="GO:0001510">
    <property type="term" value="P:RNA methylation"/>
    <property type="evidence" value="ECO:0007669"/>
    <property type="project" value="InterPro"/>
</dbReference>
<comment type="similarity">
    <text evidence="6">Belongs to the class I-like SAM-binding methyltransferase superfamily. RsmB/NOP family.</text>
</comment>
<keyword evidence="1" id="KW-0963">Cytoplasm</keyword>
<feature type="domain" description="SAM-dependent MTase RsmB/NOP-type" evidence="7">
    <location>
        <begin position="24"/>
        <end position="312"/>
    </location>
</feature>
<keyword evidence="3 6" id="KW-0808">Transferase</keyword>
<reference evidence="8" key="1">
    <citation type="journal article" date="2021" name="PeerJ">
        <title>Extensive microbial diversity within the chicken gut microbiome revealed by metagenomics and culture.</title>
        <authorList>
            <person name="Gilroy R."/>
            <person name="Ravi A."/>
            <person name="Getino M."/>
            <person name="Pursley I."/>
            <person name="Horton D.L."/>
            <person name="Alikhan N.F."/>
            <person name="Baker D."/>
            <person name="Gharbi K."/>
            <person name="Hall N."/>
            <person name="Watson M."/>
            <person name="Adriaenssens E.M."/>
            <person name="Foster-Nyarko E."/>
            <person name="Jarju S."/>
            <person name="Secka A."/>
            <person name="Antonio M."/>
            <person name="Oren A."/>
            <person name="Chaudhuri R.R."/>
            <person name="La Ragione R."/>
            <person name="Hildebrand F."/>
            <person name="Pallen M.J."/>
        </authorList>
    </citation>
    <scope>NUCLEOTIDE SEQUENCE</scope>
    <source>
        <strain evidence="8">1068</strain>
    </source>
</reference>
<gene>
    <name evidence="8" type="ORF">H9809_13190</name>
</gene>
<dbReference type="Pfam" id="PF13636">
    <property type="entry name" value="Methyltranf_PUA"/>
    <property type="match status" value="1"/>
</dbReference>
<dbReference type="InterPro" id="IPR031341">
    <property type="entry name" value="Methyltr_RsmF_N"/>
</dbReference>
<keyword evidence="5 6" id="KW-0694">RNA-binding</keyword>
<dbReference type="InterPro" id="IPR001678">
    <property type="entry name" value="MeTrfase_RsmB-F_NOP2_dom"/>
</dbReference>
<name>A0A9D2JTB3_9FIRM</name>
<evidence type="ECO:0000256" key="5">
    <source>
        <dbReference type="ARBA" id="ARBA00022884"/>
    </source>
</evidence>
<dbReference type="PANTHER" id="PTHR22807">
    <property type="entry name" value="NOP2 YEAST -RELATED NOL1/NOP2/FMU SUN DOMAIN-CONTAINING"/>
    <property type="match status" value="1"/>
</dbReference>
<dbReference type="PRINTS" id="PR02008">
    <property type="entry name" value="RCMTFAMILY"/>
</dbReference>
<organism evidence="8 9">
    <name type="scientific">Candidatus Blautia pullicola</name>
    <dbReference type="NCBI Taxonomy" id="2838498"/>
    <lineage>
        <taxon>Bacteria</taxon>
        <taxon>Bacillati</taxon>
        <taxon>Bacillota</taxon>
        <taxon>Clostridia</taxon>
        <taxon>Lachnospirales</taxon>
        <taxon>Lachnospiraceae</taxon>
        <taxon>Blautia</taxon>
    </lineage>
</organism>
<dbReference type="GO" id="GO:0008173">
    <property type="term" value="F:RNA methyltransferase activity"/>
    <property type="evidence" value="ECO:0007669"/>
    <property type="project" value="InterPro"/>
</dbReference>
<dbReference type="Gene3D" id="2.30.130.60">
    <property type="match status" value="1"/>
</dbReference>
<sequence>MIDLPRAYEEEMRRLLGEEEYSRYMETFRQPVLQGLRFHSGKLTKEKWEAMNPFETERIPWVSNGYYMKEEQGNREGLGPSRHPYYYAGLYYLQEPSAMTPASRLPVEPGERVLDMCAAPGGKATELGARLQGRGILVANDISSSRARALLKNLELTGMANFYVTSEEPETLREKLPEFFHKVLIDAPCSGEGMFHKEPKMARYWEEKPPAYYAQIQKRLILQGADLLMPGGMLLYSTCTFSQLENEEVIAWLLKERPDMEVIEAAPYQGFTPGFSLAGEEEEINRQLSRCIRIFPQRMKGEGHFAALLKKKGEKEEICRTFRISGTGQGPDRKQDSGIPPCVWEFLEQTSLDLSRGWFQIEKDRVYFLPEGPRLPKLRYLRTGLYLGDIKKNRFEPSQALAMALSPETFCSSISLSCKDVRTLKYLKGETIEVSDLAGVQQKGWVLVCVEGYALGFGKLSRGILKNKYYAGWRMT</sequence>
<comment type="caution">
    <text evidence="8">The sequence shown here is derived from an EMBL/GenBank/DDBJ whole genome shotgun (WGS) entry which is preliminary data.</text>
</comment>
<dbReference type="SUPFAM" id="SSF53335">
    <property type="entry name" value="S-adenosyl-L-methionine-dependent methyltransferases"/>
    <property type="match status" value="1"/>
</dbReference>
<dbReference type="PANTHER" id="PTHR22807:SF30">
    <property type="entry name" value="28S RRNA (CYTOSINE(4447)-C(5))-METHYLTRANSFERASE-RELATED"/>
    <property type="match status" value="1"/>
</dbReference>
<comment type="caution">
    <text evidence="6">Lacks conserved residue(s) required for the propagation of feature annotation.</text>
</comment>
<evidence type="ECO:0000313" key="8">
    <source>
        <dbReference type="EMBL" id="HIZ66830.1"/>
    </source>
</evidence>
<dbReference type="Gene3D" id="3.40.50.150">
    <property type="entry name" value="Vaccinia Virus protein VP39"/>
    <property type="match status" value="1"/>
</dbReference>
<reference evidence="8" key="2">
    <citation type="submission" date="2021-04" db="EMBL/GenBank/DDBJ databases">
        <authorList>
            <person name="Gilroy R."/>
        </authorList>
    </citation>
    <scope>NUCLEOTIDE SEQUENCE</scope>
    <source>
        <strain evidence="8">1068</strain>
    </source>
</reference>
<dbReference type="GO" id="GO:0003723">
    <property type="term" value="F:RNA binding"/>
    <property type="evidence" value="ECO:0007669"/>
    <property type="project" value="UniProtKB-UniRule"/>
</dbReference>
<dbReference type="AlphaFoldDB" id="A0A9D2JTB3"/>
<keyword evidence="2 6" id="KW-0489">Methyltransferase</keyword>
<dbReference type="InterPro" id="IPR029063">
    <property type="entry name" value="SAM-dependent_MTases_sf"/>
</dbReference>
<dbReference type="InterPro" id="IPR023267">
    <property type="entry name" value="RCMT"/>
</dbReference>
<feature type="binding site" evidence="6">
    <location>
        <begin position="117"/>
        <end position="123"/>
    </location>
    <ligand>
        <name>S-adenosyl-L-methionine</name>
        <dbReference type="ChEBI" id="CHEBI:59789"/>
    </ligand>
</feature>
<dbReference type="EMBL" id="DXBG01000307">
    <property type="protein sequence ID" value="HIZ66830.1"/>
    <property type="molecule type" value="Genomic_DNA"/>
</dbReference>
<dbReference type="PROSITE" id="PS51686">
    <property type="entry name" value="SAM_MT_RSMB_NOP"/>
    <property type="match status" value="1"/>
</dbReference>
<dbReference type="Pfam" id="PF01189">
    <property type="entry name" value="Methyltr_RsmB-F"/>
    <property type="match status" value="1"/>
</dbReference>
<evidence type="ECO:0000256" key="1">
    <source>
        <dbReference type="ARBA" id="ARBA00022490"/>
    </source>
</evidence>
<evidence type="ECO:0000256" key="6">
    <source>
        <dbReference type="PROSITE-ProRule" id="PRU01023"/>
    </source>
</evidence>
<dbReference type="Pfam" id="PF17125">
    <property type="entry name" value="Methyltr_RsmF_N"/>
    <property type="match status" value="1"/>
</dbReference>
<keyword evidence="4 6" id="KW-0949">S-adenosyl-L-methionine</keyword>
<dbReference type="InterPro" id="IPR027391">
    <property type="entry name" value="Nol1_Nop2_Fmu_2"/>
</dbReference>
<evidence type="ECO:0000259" key="7">
    <source>
        <dbReference type="PROSITE" id="PS51686"/>
    </source>
</evidence>
<dbReference type="CDD" id="cd21147">
    <property type="entry name" value="RsmF_methylt_CTD1"/>
    <property type="match status" value="1"/>
</dbReference>